<dbReference type="EMBL" id="UYRR01003431">
    <property type="protein sequence ID" value="VDK20089.1"/>
    <property type="molecule type" value="Genomic_DNA"/>
</dbReference>
<dbReference type="Proteomes" id="UP000267096">
    <property type="component" value="Unassembled WGS sequence"/>
</dbReference>
<keyword evidence="3" id="KW-1015">Disulfide bond</keyword>
<dbReference type="InterPro" id="IPR036084">
    <property type="entry name" value="Ser_inhib-like_sf"/>
</dbReference>
<keyword evidence="1" id="KW-0646">Protease inhibitor</keyword>
<protein>
    <submittedName>
        <fullName evidence="7">TIL domain-containing protein</fullName>
    </submittedName>
</protein>
<evidence type="ECO:0000313" key="7">
    <source>
        <dbReference type="WBParaSite" id="ASIM_0000267301-mRNA-1"/>
    </source>
</evidence>
<reference evidence="7" key="1">
    <citation type="submission" date="2017-02" db="UniProtKB">
        <authorList>
            <consortium name="WormBaseParasite"/>
        </authorList>
    </citation>
    <scope>IDENTIFICATION</scope>
</reference>
<keyword evidence="6" id="KW-1185">Reference proteome</keyword>
<evidence type="ECO:0000256" key="2">
    <source>
        <dbReference type="ARBA" id="ARBA00022900"/>
    </source>
</evidence>
<dbReference type="PANTHER" id="PTHR23259">
    <property type="entry name" value="RIDDLE"/>
    <property type="match status" value="1"/>
</dbReference>
<dbReference type="SUPFAM" id="SSF57567">
    <property type="entry name" value="Serine protease inhibitors"/>
    <property type="match status" value="2"/>
</dbReference>
<dbReference type="OrthoDB" id="5912264at2759"/>
<evidence type="ECO:0000259" key="4">
    <source>
        <dbReference type="Pfam" id="PF01826"/>
    </source>
</evidence>
<keyword evidence="2" id="KW-0722">Serine protease inhibitor</keyword>
<evidence type="ECO:0000313" key="5">
    <source>
        <dbReference type="EMBL" id="VDK20089.1"/>
    </source>
</evidence>
<dbReference type="WBParaSite" id="ASIM_0000267301-mRNA-1">
    <property type="protein sequence ID" value="ASIM_0000267301-mRNA-1"/>
    <property type="gene ID" value="ASIM_0000267301"/>
</dbReference>
<sequence length="134" mass="14758">QCGPNEVYKYCGSACPKVCGKNDFEPCPTICVQGCFCKQGYILNRKGGQCIRESHCRGHVYPKQKHLHRCGPNEIYSRCGTQCPAICGQREPEVCTLACVAGCFCKSGYILDRMNGKCIRHADCRAGQLKSTAN</sequence>
<dbReference type="CDD" id="cd19941">
    <property type="entry name" value="TIL"/>
    <property type="match status" value="2"/>
</dbReference>
<dbReference type="PANTHER" id="PTHR23259:SF70">
    <property type="entry name" value="ACCESSORY GLAND PROTEIN ACP62F-RELATED"/>
    <property type="match status" value="1"/>
</dbReference>
<reference evidence="5 6" key="2">
    <citation type="submission" date="2018-11" db="EMBL/GenBank/DDBJ databases">
        <authorList>
            <consortium name="Pathogen Informatics"/>
        </authorList>
    </citation>
    <scope>NUCLEOTIDE SEQUENCE [LARGE SCALE GENOMIC DNA]</scope>
</reference>
<dbReference type="AlphaFoldDB" id="A0A0M3J546"/>
<dbReference type="GO" id="GO:0004867">
    <property type="term" value="F:serine-type endopeptidase inhibitor activity"/>
    <property type="evidence" value="ECO:0007669"/>
    <property type="project" value="UniProtKB-KW"/>
</dbReference>
<dbReference type="Pfam" id="PF01826">
    <property type="entry name" value="TIL"/>
    <property type="match status" value="2"/>
</dbReference>
<organism evidence="7">
    <name type="scientific">Anisakis simplex</name>
    <name type="common">Herring worm</name>
    <dbReference type="NCBI Taxonomy" id="6269"/>
    <lineage>
        <taxon>Eukaryota</taxon>
        <taxon>Metazoa</taxon>
        <taxon>Ecdysozoa</taxon>
        <taxon>Nematoda</taxon>
        <taxon>Chromadorea</taxon>
        <taxon>Rhabditida</taxon>
        <taxon>Spirurina</taxon>
        <taxon>Ascaridomorpha</taxon>
        <taxon>Ascaridoidea</taxon>
        <taxon>Anisakidae</taxon>
        <taxon>Anisakis</taxon>
        <taxon>Anisakis simplex complex</taxon>
    </lineage>
</organism>
<proteinExistence type="predicted"/>
<evidence type="ECO:0000313" key="6">
    <source>
        <dbReference type="Proteomes" id="UP000267096"/>
    </source>
</evidence>
<dbReference type="InterPro" id="IPR051368">
    <property type="entry name" value="SerProtInhib-TIL_Domain"/>
</dbReference>
<dbReference type="InterPro" id="IPR002919">
    <property type="entry name" value="TIL_dom"/>
</dbReference>
<name>A0A0M3J546_ANISI</name>
<feature type="domain" description="TIL" evidence="4">
    <location>
        <begin position="70"/>
        <end position="124"/>
    </location>
</feature>
<evidence type="ECO:0000256" key="1">
    <source>
        <dbReference type="ARBA" id="ARBA00022690"/>
    </source>
</evidence>
<feature type="domain" description="TIL" evidence="4">
    <location>
        <begin position="2"/>
        <end position="56"/>
    </location>
</feature>
<accession>A0A0M3J546</accession>
<gene>
    <name evidence="5" type="ORF">ASIM_LOCUS2529</name>
</gene>
<dbReference type="Gene3D" id="2.10.25.10">
    <property type="entry name" value="Laminin"/>
    <property type="match status" value="2"/>
</dbReference>
<evidence type="ECO:0000256" key="3">
    <source>
        <dbReference type="ARBA" id="ARBA00023157"/>
    </source>
</evidence>